<evidence type="ECO:0000259" key="14">
    <source>
        <dbReference type="Pfam" id="PF13603"/>
    </source>
</evidence>
<organism evidence="15 16">
    <name type="scientific">Candidatus Avelusimicrobium gallicola</name>
    <dbReference type="NCBI Taxonomy" id="2562704"/>
    <lineage>
        <taxon>Bacteria</taxon>
        <taxon>Pseudomonadati</taxon>
        <taxon>Elusimicrobiota</taxon>
        <taxon>Elusimicrobia</taxon>
        <taxon>Elusimicrobiales</taxon>
        <taxon>Elusimicrobiaceae</taxon>
        <taxon>Candidatus Avelusimicrobium</taxon>
    </lineage>
</organism>
<keyword evidence="5 9" id="KW-0067">ATP-binding</keyword>
<keyword evidence="7 9" id="KW-0030">Aminoacyl-tRNA synthetase</keyword>
<evidence type="ECO:0000256" key="3">
    <source>
        <dbReference type="ARBA" id="ARBA00022598"/>
    </source>
</evidence>
<dbReference type="PROSITE" id="PS00178">
    <property type="entry name" value="AA_TRNA_LIGASE_I"/>
    <property type="match status" value="1"/>
</dbReference>
<proteinExistence type="inferred from homology"/>
<dbReference type="Pfam" id="PF08264">
    <property type="entry name" value="Anticodon_1"/>
    <property type="match status" value="1"/>
</dbReference>
<dbReference type="InterPro" id="IPR002300">
    <property type="entry name" value="aa-tRNA-synth_Ia"/>
</dbReference>
<dbReference type="GO" id="GO:0004823">
    <property type="term" value="F:leucine-tRNA ligase activity"/>
    <property type="evidence" value="ECO:0007669"/>
    <property type="project" value="UniProtKB-UniRule"/>
</dbReference>
<evidence type="ECO:0000256" key="4">
    <source>
        <dbReference type="ARBA" id="ARBA00022741"/>
    </source>
</evidence>
<evidence type="ECO:0000256" key="8">
    <source>
        <dbReference type="ARBA" id="ARBA00047469"/>
    </source>
</evidence>
<dbReference type="Proteomes" id="UP000196368">
    <property type="component" value="Unassembled WGS sequence"/>
</dbReference>
<evidence type="ECO:0000259" key="13">
    <source>
        <dbReference type="Pfam" id="PF09334"/>
    </source>
</evidence>
<dbReference type="EC" id="6.1.1.4" evidence="9"/>
<dbReference type="Gene3D" id="1.10.730.10">
    <property type="entry name" value="Isoleucyl-tRNA Synthetase, Domain 1"/>
    <property type="match status" value="1"/>
</dbReference>
<dbReference type="PANTHER" id="PTHR43740:SF2">
    <property type="entry name" value="LEUCINE--TRNA LIGASE, MITOCHONDRIAL"/>
    <property type="match status" value="1"/>
</dbReference>
<dbReference type="OrthoDB" id="9810365at2"/>
<comment type="similarity">
    <text evidence="1 9 10">Belongs to the class-I aminoacyl-tRNA synthetase family.</text>
</comment>
<dbReference type="Pfam" id="PF09334">
    <property type="entry name" value="tRNA-synt_1g"/>
    <property type="match status" value="1"/>
</dbReference>
<dbReference type="GO" id="GO:0002161">
    <property type="term" value="F:aminoacyl-tRNA deacylase activity"/>
    <property type="evidence" value="ECO:0007669"/>
    <property type="project" value="InterPro"/>
</dbReference>
<dbReference type="SUPFAM" id="SSF47323">
    <property type="entry name" value="Anticodon-binding domain of a subclass of class I aminoacyl-tRNA synthetases"/>
    <property type="match status" value="1"/>
</dbReference>
<evidence type="ECO:0000313" key="15">
    <source>
        <dbReference type="EMBL" id="OUO57382.1"/>
    </source>
</evidence>
<dbReference type="InterPro" id="IPR025709">
    <property type="entry name" value="Leu_tRNA-synth_edit"/>
</dbReference>
<evidence type="ECO:0000256" key="10">
    <source>
        <dbReference type="RuleBase" id="RU363035"/>
    </source>
</evidence>
<dbReference type="SUPFAM" id="SSF52374">
    <property type="entry name" value="Nucleotidylyl transferase"/>
    <property type="match status" value="1"/>
</dbReference>
<feature type="short sequence motif" description="'KMSKS' region" evidence="9">
    <location>
        <begin position="611"/>
        <end position="615"/>
    </location>
</feature>
<dbReference type="Pfam" id="PF00133">
    <property type="entry name" value="tRNA-synt_1"/>
    <property type="match status" value="1"/>
</dbReference>
<evidence type="ECO:0000256" key="9">
    <source>
        <dbReference type="HAMAP-Rule" id="MF_00049"/>
    </source>
</evidence>
<name>A0A1Y4DFG2_9BACT</name>
<comment type="caution">
    <text evidence="15">The sequence shown here is derived from an EMBL/GenBank/DDBJ whole genome shotgun (WGS) entry which is preliminary data.</text>
</comment>
<dbReference type="FunFam" id="1.10.730.10:FF:000011">
    <property type="entry name" value="Leucine--tRNA ligase chloroplastic/mitochondrial"/>
    <property type="match status" value="1"/>
</dbReference>
<comment type="catalytic activity">
    <reaction evidence="8 9">
        <text>tRNA(Leu) + L-leucine + ATP = L-leucyl-tRNA(Leu) + AMP + diphosphate</text>
        <dbReference type="Rhea" id="RHEA:11688"/>
        <dbReference type="Rhea" id="RHEA-COMP:9613"/>
        <dbReference type="Rhea" id="RHEA-COMP:9622"/>
        <dbReference type="ChEBI" id="CHEBI:30616"/>
        <dbReference type="ChEBI" id="CHEBI:33019"/>
        <dbReference type="ChEBI" id="CHEBI:57427"/>
        <dbReference type="ChEBI" id="CHEBI:78442"/>
        <dbReference type="ChEBI" id="CHEBI:78494"/>
        <dbReference type="ChEBI" id="CHEBI:456215"/>
        <dbReference type="EC" id="6.1.1.4"/>
    </reaction>
</comment>
<feature type="domain" description="Methionyl/Leucyl tRNA synthetase" evidence="13">
    <location>
        <begin position="40"/>
        <end position="184"/>
    </location>
</feature>
<evidence type="ECO:0000259" key="11">
    <source>
        <dbReference type="Pfam" id="PF00133"/>
    </source>
</evidence>
<keyword evidence="3 9" id="KW-0436">Ligase</keyword>
<evidence type="ECO:0000259" key="12">
    <source>
        <dbReference type="Pfam" id="PF08264"/>
    </source>
</evidence>
<comment type="caution">
    <text evidence="9">Lacks conserved residue(s) required for the propagation of feature annotation.</text>
</comment>
<comment type="subcellular location">
    <subcellularLocation>
        <location evidence="9">Cytoplasm</location>
    </subcellularLocation>
</comment>
<dbReference type="EMBL" id="NFJD01000001">
    <property type="protein sequence ID" value="OUO57382.1"/>
    <property type="molecule type" value="Genomic_DNA"/>
</dbReference>
<sequence>MSIDNFPQIDKKQQDRWEKANLFASPRMPKGKKFYCLDMFPYPSGAGLHVGHPEGYTASDILVRYKLMNGYDVLHPMGWDAFGLPAENYAIATGVHPRITTHKNIANFKRQIKSIGLAYDWSREIDTTDPKYYKWTQWIFLQLFKKGLAYESTVPINWCPSCKTGLANEEVFNGKCERCGHEIERKALRQWILRITNYAEKLLEGLDKLDWPESTLTMQRNWIGKSNGAEVKFKLDGHDDILTVFTTRPDTLFGATYMVVSPEHPILKKIVTPEQKAAVEHYQAEAAKKSDLERGDLNKDKTGVFTGAYAINPVNGKKIPVWTSDYVLMGYGTGAIMAVPAHDERDYAFAKKFGLDIIEVIKSEQGVEKEAFTGDGELVNSGFLNGMHVQESKAAMIDWLTQRGLGNAKTSYKLRDWVFARQRYWGEPIPIVHCPKCGVVPLPEDQLPLTLPEVEKFEPSGTGESPLSTVESWVNTTCPHCGGPAKRETNTMPQWAGSCWYYLRYMDPHNDKALVDPEIEKAYGPVDCYIGGAEHAVLHLLYARFWHHVLFDLGVVSHPEPFQKLRHQGMILAFSYRDKMGAYHGYDEIDFKDGKAFLKTTGEELSPMVEKMSKSKKNVINPDEILSQYGADAFRMYEMFMGPFEASKPWDMKGIEGISRFLKRTAAWSESVKLFEGPDPKKSEILKNKTIAKVSEDIENFRFNTAISALMVLFNDISKLPQVSQDTFQTFLKLLHPFAPHLTEEIWQQKGYEGFVVKSAWPKVNPDLLQDDSVEIGVQVNGKVRDRISVPANASREEMEKLARASAKVQRSLEGLEIKKVIVVPGRMVSFVAAPQK</sequence>
<dbReference type="Gene3D" id="3.40.50.620">
    <property type="entry name" value="HUPs"/>
    <property type="match status" value="2"/>
</dbReference>
<evidence type="ECO:0000256" key="7">
    <source>
        <dbReference type="ARBA" id="ARBA00023146"/>
    </source>
</evidence>
<dbReference type="AlphaFoldDB" id="A0A1Y4DFG2"/>
<accession>A0A1Y4DFG2</accession>
<dbReference type="GO" id="GO:0005524">
    <property type="term" value="F:ATP binding"/>
    <property type="evidence" value="ECO:0007669"/>
    <property type="project" value="UniProtKB-UniRule"/>
</dbReference>
<protein>
    <recommendedName>
        <fullName evidence="9">Leucine--tRNA ligase</fullName>
        <ecNumber evidence="9">6.1.1.4</ecNumber>
    </recommendedName>
    <alternativeName>
        <fullName evidence="9">Leucyl-tRNA synthetase</fullName>
        <shortName evidence="9">LeuRS</shortName>
    </alternativeName>
</protein>
<dbReference type="HAMAP" id="MF_00049_B">
    <property type="entry name" value="Leu_tRNA_synth_B"/>
    <property type="match status" value="1"/>
</dbReference>
<dbReference type="InterPro" id="IPR009008">
    <property type="entry name" value="Val/Leu/Ile-tRNA-synth_edit"/>
</dbReference>
<dbReference type="InterPro" id="IPR014729">
    <property type="entry name" value="Rossmann-like_a/b/a_fold"/>
</dbReference>
<dbReference type="CDD" id="cd00812">
    <property type="entry name" value="LeuRS_core"/>
    <property type="match status" value="1"/>
</dbReference>
<keyword evidence="16" id="KW-1185">Reference proteome</keyword>
<dbReference type="FunFam" id="3.40.50.620:FF:000077">
    <property type="entry name" value="Leucine--tRNA ligase"/>
    <property type="match status" value="1"/>
</dbReference>
<feature type="domain" description="Methionyl/Valyl/Leucyl/Isoleucyl-tRNA synthetase anticodon-binding" evidence="12">
    <location>
        <begin position="688"/>
        <end position="795"/>
    </location>
</feature>
<feature type="domain" description="Leucyl-tRNA synthetase editing" evidence="14">
    <location>
        <begin position="220"/>
        <end position="400"/>
    </location>
</feature>
<dbReference type="FunFam" id="3.10.20.590:FF:000001">
    <property type="entry name" value="Leucine--tRNA ligase"/>
    <property type="match status" value="1"/>
</dbReference>
<keyword evidence="2 9" id="KW-0963">Cytoplasm</keyword>
<dbReference type="CDD" id="cd07958">
    <property type="entry name" value="Anticodon_Ia_Leu_BEm"/>
    <property type="match status" value="1"/>
</dbReference>
<dbReference type="FunFam" id="3.40.50.620:FF:000056">
    <property type="entry name" value="Leucine--tRNA ligase"/>
    <property type="match status" value="1"/>
</dbReference>
<dbReference type="InterPro" id="IPR015413">
    <property type="entry name" value="Methionyl/Leucyl_tRNA_Synth"/>
</dbReference>
<reference evidence="16" key="1">
    <citation type="submission" date="2017-04" db="EMBL/GenBank/DDBJ databases">
        <title>Function of individual gut microbiota members based on whole genome sequencing of pure cultures obtained from chicken caecum.</title>
        <authorList>
            <person name="Medvecky M."/>
            <person name="Cejkova D."/>
            <person name="Polansky O."/>
            <person name="Karasova D."/>
            <person name="Kubasova T."/>
            <person name="Cizek A."/>
            <person name="Rychlik I."/>
        </authorList>
    </citation>
    <scope>NUCLEOTIDE SEQUENCE [LARGE SCALE GENOMIC DNA]</scope>
    <source>
        <strain evidence="16">An273</strain>
    </source>
</reference>
<dbReference type="RefSeq" id="WP_087286585.1">
    <property type="nucleotide sequence ID" value="NZ_NFJD01000001.1"/>
</dbReference>
<dbReference type="GO" id="GO:0006429">
    <property type="term" value="P:leucyl-tRNA aminoacylation"/>
    <property type="evidence" value="ECO:0007669"/>
    <property type="project" value="UniProtKB-UniRule"/>
</dbReference>
<evidence type="ECO:0000313" key="16">
    <source>
        <dbReference type="Proteomes" id="UP000196368"/>
    </source>
</evidence>
<dbReference type="GO" id="GO:0005829">
    <property type="term" value="C:cytosol"/>
    <property type="evidence" value="ECO:0007669"/>
    <property type="project" value="TreeGrafter"/>
</dbReference>
<feature type="binding site" evidence="9">
    <location>
        <position position="614"/>
    </location>
    <ligand>
        <name>ATP</name>
        <dbReference type="ChEBI" id="CHEBI:30616"/>
    </ligand>
</feature>
<evidence type="ECO:0000256" key="2">
    <source>
        <dbReference type="ARBA" id="ARBA00022490"/>
    </source>
</evidence>
<dbReference type="InterPro" id="IPR013155">
    <property type="entry name" value="M/V/L/I-tRNA-synth_anticd-bd"/>
</dbReference>
<dbReference type="NCBIfam" id="TIGR00396">
    <property type="entry name" value="leuS_bact"/>
    <property type="match status" value="1"/>
</dbReference>
<evidence type="ECO:0000256" key="1">
    <source>
        <dbReference type="ARBA" id="ARBA00005594"/>
    </source>
</evidence>
<gene>
    <name evidence="9" type="primary">leuS</name>
    <name evidence="15" type="ORF">B5F75_01005</name>
</gene>
<keyword evidence="6 9" id="KW-0648">Protein biosynthesis</keyword>
<dbReference type="PANTHER" id="PTHR43740">
    <property type="entry name" value="LEUCYL-TRNA SYNTHETASE"/>
    <property type="match status" value="1"/>
</dbReference>
<dbReference type="Pfam" id="PF13603">
    <property type="entry name" value="tRNA-synt_1_2"/>
    <property type="match status" value="1"/>
</dbReference>
<evidence type="ECO:0000256" key="6">
    <source>
        <dbReference type="ARBA" id="ARBA00022917"/>
    </source>
</evidence>
<dbReference type="InterPro" id="IPR002302">
    <property type="entry name" value="Leu-tRNA-ligase"/>
</dbReference>
<evidence type="ECO:0000256" key="5">
    <source>
        <dbReference type="ARBA" id="ARBA00022840"/>
    </source>
</evidence>
<dbReference type="InterPro" id="IPR009080">
    <property type="entry name" value="tRNAsynth_Ia_anticodon-bd"/>
</dbReference>
<dbReference type="SUPFAM" id="SSF50677">
    <property type="entry name" value="ValRS/IleRS/LeuRS editing domain"/>
    <property type="match status" value="1"/>
</dbReference>
<dbReference type="InterPro" id="IPR001412">
    <property type="entry name" value="aa-tRNA-synth_I_CS"/>
</dbReference>
<dbReference type="PRINTS" id="PR00985">
    <property type="entry name" value="TRNASYNTHLEU"/>
</dbReference>
<keyword evidence="4 9" id="KW-0547">Nucleotide-binding</keyword>
<feature type="domain" description="Aminoacyl-tRNA synthetase class Ia" evidence="11">
    <location>
        <begin position="610"/>
        <end position="637"/>
    </location>
</feature>